<feature type="compositionally biased region" description="Polar residues" evidence="2">
    <location>
        <begin position="145"/>
        <end position="163"/>
    </location>
</feature>
<dbReference type="GO" id="GO:0072583">
    <property type="term" value="P:clathrin-dependent endocytosis"/>
    <property type="evidence" value="ECO:0007669"/>
    <property type="project" value="TreeGrafter"/>
</dbReference>
<feature type="compositionally biased region" description="Basic residues" evidence="2">
    <location>
        <begin position="330"/>
        <end position="341"/>
    </location>
</feature>
<organism evidence="3 4">
    <name type="scientific">Mikania micrantha</name>
    <name type="common">bitter vine</name>
    <dbReference type="NCBI Taxonomy" id="192012"/>
    <lineage>
        <taxon>Eukaryota</taxon>
        <taxon>Viridiplantae</taxon>
        <taxon>Streptophyta</taxon>
        <taxon>Embryophyta</taxon>
        <taxon>Tracheophyta</taxon>
        <taxon>Spermatophyta</taxon>
        <taxon>Magnoliopsida</taxon>
        <taxon>eudicotyledons</taxon>
        <taxon>Gunneridae</taxon>
        <taxon>Pentapetalae</taxon>
        <taxon>asterids</taxon>
        <taxon>campanulids</taxon>
        <taxon>Asterales</taxon>
        <taxon>Asteraceae</taxon>
        <taxon>Asteroideae</taxon>
        <taxon>Heliantheae alliance</taxon>
        <taxon>Eupatorieae</taxon>
        <taxon>Mikania</taxon>
    </lineage>
</organism>
<feature type="region of interest" description="Disordered" evidence="2">
    <location>
        <begin position="330"/>
        <end position="362"/>
    </location>
</feature>
<evidence type="ECO:0000256" key="2">
    <source>
        <dbReference type="SAM" id="MobiDB-lite"/>
    </source>
</evidence>
<feature type="coiled-coil region" evidence="1">
    <location>
        <begin position="911"/>
        <end position="946"/>
    </location>
</feature>
<protein>
    <recommendedName>
        <fullName evidence="5">J domain-containing protein</fullName>
    </recommendedName>
</protein>
<feature type="compositionally biased region" description="Basic and acidic residues" evidence="2">
    <location>
        <begin position="820"/>
        <end position="851"/>
    </location>
</feature>
<feature type="region of interest" description="Disordered" evidence="2">
    <location>
        <begin position="143"/>
        <end position="167"/>
    </location>
</feature>
<dbReference type="GO" id="GO:0005737">
    <property type="term" value="C:cytoplasm"/>
    <property type="evidence" value="ECO:0007669"/>
    <property type="project" value="TreeGrafter"/>
</dbReference>
<feature type="compositionally biased region" description="Basic and acidic residues" evidence="2">
    <location>
        <begin position="860"/>
        <end position="872"/>
    </location>
</feature>
<evidence type="ECO:0000313" key="3">
    <source>
        <dbReference type="EMBL" id="KAD1079228.1"/>
    </source>
</evidence>
<feature type="region of interest" description="Disordered" evidence="2">
    <location>
        <begin position="512"/>
        <end position="660"/>
    </location>
</feature>
<dbReference type="PANTHER" id="PTHR23172:SF70">
    <property type="entry name" value="DNAJ DOMAIN, CHAPERONE J-DOMAIN SUPERFAMILY"/>
    <property type="match status" value="1"/>
</dbReference>
<feature type="compositionally biased region" description="Acidic residues" evidence="2">
    <location>
        <begin position="696"/>
        <end position="711"/>
    </location>
</feature>
<name>A0A5N6LF68_9ASTR</name>
<feature type="region of interest" description="Disordered" evidence="2">
    <location>
        <begin position="675"/>
        <end position="798"/>
    </location>
</feature>
<feature type="compositionally biased region" description="Basic and acidic residues" evidence="2">
    <location>
        <begin position="675"/>
        <end position="686"/>
    </location>
</feature>
<dbReference type="SUPFAM" id="SSF46565">
    <property type="entry name" value="Chaperone J-domain"/>
    <property type="match status" value="1"/>
</dbReference>
<keyword evidence="1" id="KW-0175">Coiled coil</keyword>
<comment type="caution">
    <text evidence="3">The sequence shown here is derived from an EMBL/GenBank/DDBJ whole genome shotgun (WGS) entry which is preliminary data.</text>
</comment>
<dbReference type="GO" id="GO:0030276">
    <property type="term" value="F:clathrin binding"/>
    <property type="evidence" value="ECO:0007669"/>
    <property type="project" value="TreeGrafter"/>
</dbReference>
<dbReference type="Gene3D" id="1.10.287.110">
    <property type="entry name" value="DnaJ domain"/>
    <property type="match status" value="1"/>
</dbReference>
<proteinExistence type="predicted"/>
<accession>A0A5N6LF68</accession>
<dbReference type="GO" id="GO:0072318">
    <property type="term" value="P:clathrin coat disassembly"/>
    <property type="evidence" value="ECO:0007669"/>
    <property type="project" value="TreeGrafter"/>
</dbReference>
<dbReference type="PANTHER" id="PTHR23172">
    <property type="entry name" value="AUXILIN/CYCLIN G-ASSOCIATED KINASE-RELATED"/>
    <property type="match status" value="1"/>
</dbReference>
<feature type="compositionally biased region" description="Polar residues" evidence="2">
    <location>
        <begin position="733"/>
        <end position="745"/>
    </location>
</feature>
<feature type="compositionally biased region" description="Acidic residues" evidence="2">
    <location>
        <begin position="651"/>
        <end position="660"/>
    </location>
</feature>
<feature type="compositionally biased region" description="Basic and acidic residues" evidence="2">
    <location>
        <begin position="753"/>
        <end position="768"/>
    </location>
</feature>
<dbReference type="InterPro" id="IPR036869">
    <property type="entry name" value="J_dom_sf"/>
</dbReference>
<evidence type="ECO:0008006" key="5">
    <source>
        <dbReference type="Google" id="ProtNLM"/>
    </source>
</evidence>
<dbReference type="GO" id="GO:0031982">
    <property type="term" value="C:vesicle"/>
    <property type="evidence" value="ECO:0007669"/>
    <property type="project" value="TreeGrafter"/>
</dbReference>
<dbReference type="AlphaFoldDB" id="A0A5N6LF68"/>
<feature type="region of interest" description="Disordered" evidence="2">
    <location>
        <begin position="268"/>
        <end position="287"/>
    </location>
</feature>
<feature type="compositionally biased region" description="Basic and acidic residues" evidence="2">
    <location>
        <begin position="531"/>
        <end position="583"/>
    </location>
</feature>
<keyword evidence="4" id="KW-1185">Reference proteome</keyword>
<sequence>MPIYTTAIHTADDDIVSAWWPRIGDDAFVRSARVTRIRDPLIRKLSNTGAFSNNKNAYADVFSGNRRKFTGASAIDVQEYSEIFGSSQASSIPVIDLSTLRDPPNGLSQNFQGSNPDYSKIFGGFRDEGVAVSYEELFVRDKSRAPSSATSTSQDSDNLSHQSPDGLKQFNMSYNKISLKSKDGLDGTTNHVTQLPAVTGFTCFVDERVTQAEKQNSSAVNANHISPKKSSTNAVRKDSNHAGSIPIDKKSKTFDVGLNTHPSAVSSLVTNADNHNNNPRKSMNSESCKTDFDENLDMNYAASAALKKAIEKAQESIRIAKESVGRKKNGLRSFSKKKSKNSSKIEGVEDVTAGQEKNCRDEDPSQIFQDVGRNHKYGEKLLGAKKFIDQIHEKILESVKDSKIGNDTVVYNTTRVTSETESKPFDSPRKDEYETLCSEAVDTETSKIQISEFVHEFQTDNMIVDEHEAGIKMSTPNVDILEHQSIVKELESDEINDEVRLSNTHEIIKELSNLNMSQKEKDDSEASQDFNQKDDDKQENVFEHNDSENAESEKHEEIEEASESVKSENESKHNQNYEIHMDEETSEMFDDFSERKAEDSVESCDNSLEKSDQSAESYNINKLEESEVNLHEDCEIKQQDNQNIDEKSSGDDDDIMEEPDDIDCIQVASNIVEKHDINVETTRVVDDVTEASSEFQAEETDQTSSDDNEDEQERRSEENSLIDSLEDLGSENDVISESSSGSTHSVKILETTNEIKDSQEPESSQKQDEIEEPGPSKLPGEDRFRRIDEEQAAKEREWERNRLAVDRAIREARERAFAEARERAERERAAVEKATEEVRQRMMAEAHEKVSKSSVMNRSSSEKSSAESKLRAERAAVERATSEARQRALEKAISQKNASDLNRSESALRTKVKLEKHNRIMERAAKALAEKEKRDRLAQKEQAERNRLAENLDADIKRWSNGKEGNLRALLSTLQYILGPGSGWQPVSLTDIITTSAVKKAYRKATLCVHPDKLQQRGATIQHKRLGTDLTLRRDSGFTAAVVVAVVVGGS</sequence>
<feature type="compositionally biased region" description="Basic and acidic residues" evidence="2">
    <location>
        <begin position="779"/>
        <end position="798"/>
    </location>
</feature>
<feature type="compositionally biased region" description="Basic and acidic residues" evidence="2">
    <location>
        <begin position="622"/>
        <end position="650"/>
    </location>
</feature>
<evidence type="ECO:0000256" key="1">
    <source>
        <dbReference type="SAM" id="Coils"/>
    </source>
</evidence>
<feature type="region of interest" description="Disordered" evidence="2">
    <location>
        <begin position="214"/>
        <end position="248"/>
    </location>
</feature>
<gene>
    <name evidence="3" type="ORF">E3N88_43327</name>
</gene>
<feature type="region of interest" description="Disordered" evidence="2">
    <location>
        <begin position="820"/>
        <end position="872"/>
    </location>
</feature>
<reference evidence="3 4" key="1">
    <citation type="submission" date="2019-05" db="EMBL/GenBank/DDBJ databases">
        <title>Mikania micrantha, genome provides insights into the molecular mechanism of rapid growth.</title>
        <authorList>
            <person name="Liu B."/>
        </authorList>
    </citation>
    <scope>NUCLEOTIDE SEQUENCE [LARGE SCALE GENOMIC DNA]</scope>
    <source>
        <strain evidence="3">NLD-2019</strain>
        <tissue evidence="3">Leaf</tissue>
    </source>
</reference>
<dbReference type="EMBL" id="SZYD01001099">
    <property type="protein sequence ID" value="KAD1079228.1"/>
    <property type="molecule type" value="Genomic_DNA"/>
</dbReference>
<dbReference type="Proteomes" id="UP000326396">
    <property type="component" value="Unassembled WGS sequence"/>
</dbReference>
<dbReference type="OrthoDB" id="1717591at2759"/>
<feature type="compositionally biased region" description="Polar residues" evidence="2">
    <location>
        <begin position="214"/>
        <end position="234"/>
    </location>
</feature>
<evidence type="ECO:0000313" key="4">
    <source>
        <dbReference type="Proteomes" id="UP000326396"/>
    </source>
</evidence>